<proteinExistence type="predicted"/>
<protein>
    <submittedName>
        <fullName evidence="1">Uncharacterized protein</fullName>
    </submittedName>
</protein>
<accession>A0AAD2T7Z7</accession>
<dbReference type="EMBL" id="ALJO01000006">
    <property type="protein sequence ID" value="EJP25876.1"/>
    <property type="molecule type" value="Genomic_DNA"/>
</dbReference>
<dbReference type="Proteomes" id="UP000006614">
    <property type="component" value="Unassembled WGS sequence"/>
</dbReference>
<evidence type="ECO:0000313" key="1">
    <source>
        <dbReference type="EMBL" id="EJP25876.1"/>
    </source>
</evidence>
<sequence length="51" mass="6222">MGVIIYPYLYLLASIISNNQKRIFKISLLKKSKFLFFSFFWYNVYNKFKGE</sequence>
<comment type="caution">
    <text evidence="1">The sequence shown here is derived from an EMBL/GenBank/DDBJ whole genome shotgun (WGS) entry which is preliminary data.</text>
</comment>
<gene>
    <name evidence="1" type="ORF">HMPREF1126_1321</name>
</gene>
<dbReference type="AlphaFoldDB" id="A0AAD2T7Z7"/>
<name>A0AAD2T7Z7_STRAP</name>
<reference evidence="1 2" key="1">
    <citation type="submission" date="2012-07" db="EMBL/GenBank/DDBJ databases">
        <authorList>
            <person name="Durkin A.S."/>
            <person name="McCorrison J."/>
            <person name="Torralba M."/>
            <person name="Gillis M."/>
            <person name="Methe B."/>
            <person name="Sutton G."/>
            <person name="Nelson K.E."/>
        </authorList>
    </citation>
    <scope>NUCLEOTIDE SEQUENCE [LARGE SCALE GENOMIC DNA]</scope>
    <source>
        <strain evidence="1 2">SK1138</strain>
    </source>
</reference>
<organism evidence="1 2">
    <name type="scientific">Streptococcus anginosus SK1138</name>
    <dbReference type="NCBI Taxonomy" id="1161422"/>
    <lineage>
        <taxon>Bacteria</taxon>
        <taxon>Bacillati</taxon>
        <taxon>Bacillota</taxon>
        <taxon>Bacilli</taxon>
        <taxon>Lactobacillales</taxon>
        <taxon>Streptococcaceae</taxon>
        <taxon>Streptococcus</taxon>
        <taxon>Streptococcus anginosus group</taxon>
    </lineage>
</organism>
<evidence type="ECO:0000313" key="2">
    <source>
        <dbReference type="Proteomes" id="UP000006614"/>
    </source>
</evidence>